<evidence type="ECO:0000313" key="1">
    <source>
        <dbReference type="EMBL" id="KAI4325705.1"/>
    </source>
</evidence>
<evidence type="ECO:0000313" key="2">
    <source>
        <dbReference type="Proteomes" id="UP001057402"/>
    </source>
</evidence>
<comment type="caution">
    <text evidence="1">The sequence shown here is derived from an EMBL/GenBank/DDBJ whole genome shotgun (WGS) entry which is preliminary data.</text>
</comment>
<gene>
    <name evidence="1" type="ORF">MLD38_031080</name>
</gene>
<sequence length="103" mass="12185">MLYLEGFLGLILRECLRSHWHLLSQFSKLSLTVFYTHEKGAYICVPTPSTMLRLSETTVCVFPSSYIIAFNMFFRVYLLHVVPRLHPRTSPLPVFHRHSRYRL</sequence>
<name>A0ACB9MN87_9MYRT</name>
<dbReference type="EMBL" id="CM042888">
    <property type="protein sequence ID" value="KAI4325705.1"/>
    <property type="molecule type" value="Genomic_DNA"/>
</dbReference>
<keyword evidence="2" id="KW-1185">Reference proteome</keyword>
<proteinExistence type="predicted"/>
<accession>A0ACB9MN87</accession>
<protein>
    <submittedName>
        <fullName evidence="1">Uncharacterized protein</fullName>
    </submittedName>
</protein>
<organism evidence="1 2">
    <name type="scientific">Melastoma candidum</name>
    <dbReference type="NCBI Taxonomy" id="119954"/>
    <lineage>
        <taxon>Eukaryota</taxon>
        <taxon>Viridiplantae</taxon>
        <taxon>Streptophyta</taxon>
        <taxon>Embryophyta</taxon>
        <taxon>Tracheophyta</taxon>
        <taxon>Spermatophyta</taxon>
        <taxon>Magnoliopsida</taxon>
        <taxon>eudicotyledons</taxon>
        <taxon>Gunneridae</taxon>
        <taxon>Pentapetalae</taxon>
        <taxon>rosids</taxon>
        <taxon>malvids</taxon>
        <taxon>Myrtales</taxon>
        <taxon>Melastomataceae</taxon>
        <taxon>Melastomatoideae</taxon>
        <taxon>Melastomateae</taxon>
        <taxon>Melastoma</taxon>
    </lineage>
</organism>
<dbReference type="Proteomes" id="UP001057402">
    <property type="component" value="Chromosome 9"/>
</dbReference>
<reference evidence="2" key="1">
    <citation type="journal article" date="2023" name="Front. Plant Sci.">
        <title>Chromosomal-level genome assembly of Melastoma candidum provides insights into trichome evolution.</title>
        <authorList>
            <person name="Zhong Y."/>
            <person name="Wu W."/>
            <person name="Sun C."/>
            <person name="Zou P."/>
            <person name="Liu Y."/>
            <person name="Dai S."/>
            <person name="Zhou R."/>
        </authorList>
    </citation>
    <scope>NUCLEOTIDE SEQUENCE [LARGE SCALE GENOMIC DNA]</scope>
</reference>